<sequence>MTMINYSEISETVQNCVSRLVALENEKARTDEEISALYRELKHQKFDTKRIRQAVSLHRKGHADREIGALLDTVITDHIRR</sequence>
<accession>A0A806D8Q5</accession>
<dbReference type="RefSeq" id="WP_012954710.1">
    <property type="nucleotide sequence ID" value="NC_013784.1"/>
</dbReference>
<keyword evidence="1" id="KW-0175">Coiled coil</keyword>
<protein>
    <recommendedName>
        <fullName evidence="2">GapR-like DNA-binding domain-containing protein</fullName>
    </recommendedName>
</protein>
<proteinExistence type="predicted"/>
<dbReference type="GO" id="GO:0003677">
    <property type="term" value="F:DNA binding"/>
    <property type="evidence" value="ECO:0007669"/>
    <property type="project" value="InterPro"/>
</dbReference>
<dbReference type="Pfam" id="PF10073">
    <property type="entry name" value="GapR_DNA-bd"/>
    <property type="match status" value="1"/>
</dbReference>
<dbReference type="InterPro" id="IPR046367">
    <property type="entry name" value="GapR-like_DNA-bd"/>
</dbReference>
<dbReference type="EMBL" id="CP001881">
    <property type="protein sequence ID" value="ADC33820.1"/>
    <property type="molecule type" value="Genomic_DNA"/>
</dbReference>
<feature type="coiled-coil region" evidence="1">
    <location>
        <begin position="13"/>
        <end position="40"/>
    </location>
</feature>
<evidence type="ECO:0000259" key="2">
    <source>
        <dbReference type="Pfam" id="PF10073"/>
    </source>
</evidence>
<gene>
    <name evidence="3" type="ORF">ZZM4_0044</name>
</gene>
<keyword evidence="3" id="KW-0614">Plasmid</keyword>
<name>A0A806D8Q5_ZYMMO</name>
<evidence type="ECO:0000313" key="3">
    <source>
        <dbReference type="EMBL" id="ADC33820.1"/>
    </source>
</evidence>
<reference evidence="3" key="1">
    <citation type="submission" date="2010-01" db="EMBL/GenBank/DDBJ databases">
        <title>Complete sequence of plasmid1 of Zymomonas mobilis subsp. mobilis ZM4.</title>
        <authorList>
            <consortium name="US DOE Joint Genome Institute"/>
            <person name="Lucas S."/>
            <person name="Copeland A."/>
            <person name="Lapidus A."/>
            <person name="Glavina del Rio T."/>
            <person name="Tice H."/>
            <person name="Bruce D."/>
            <person name="Goodwin L."/>
            <person name="Pitluck S."/>
            <person name="Balakireva M."/>
            <person name="Brettin T."/>
            <person name="Detter J.C."/>
            <person name="Han C."/>
            <person name="Larimer F."/>
            <person name="Land M."/>
            <person name="Hauser L."/>
            <person name="Kyrpides N."/>
            <person name="Mikhailova N."/>
            <person name="Pappas K."/>
        </authorList>
    </citation>
    <scope>NUCLEOTIDE SEQUENCE [LARGE SCALE GENOMIC DNA]</scope>
    <source>
        <strain evidence="3">ZM4</strain>
        <plasmid evidence="3">pZZM401</plasmid>
    </source>
</reference>
<geneLocation type="plasmid" evidence="3">
    <name>pZZM401</name>
</geneLocation>
<evidence type="ECO:0000256" key="1">
    <source>
        <dbReference type="SAM" id="Coils"/>
    </source>
</evidence>
<dbReference type="AlphaFoldDB" id="A0A806D8Q5"/>
<organism evidence="3">
    <name type="scientific">Zymomonas mobilis subsp. mobilis (strain ATCC 31821 / ZM4 / CP4)</name>
    <dbReference type="NCBI Taxonomy" id="264203"/>
    <lineage>
        <taxon>Bacteria</taxon>
        <taxon>Pseudomonadati</taxon>
        <taxon>Pseudomonadota</taxon>
        <taxon>Alphaproteobacteria</taxon>
        <taxon>Sphingomonadales</taxon>
        <taxon>Zymomonadaceae</taxon>
        <taxon>Zymomonas</taxon>
    </lineage>
</organism>
<feature type="domain" description="GapR-like DNA-binding" evidence="2">
    <location>
        <begin position="11"/>
        <end position="66"/>
    </location>
</feature>